<feature type="domain" description="Zn(2)-C6 fungal-type" evidence="8">
    <location>
        <begin position="13"/>
        <end position="43"/>
    </location>
</feature>
<dbReference type="InterPro" id="IPR007219">
    <property type="entry name" value="XnlR_reg_dom"/>
</dbReference>
<organism evidence="9 10">
    <name type="scientific">Corynascus novoguineensis</name>
    <dbReference type="NCBI Taxonomy" id="1126955"/>
    <lineage>
        <taxon>Eukaryota</taxon>
        <taxon>Fungi</taxon>
        <taxon>Dikarya</taxon>
        <taxon>Ascomycota</taxon>
        <taxon>Pezizomycotina</taxon>
        <taxon>Sordariomycetes</taxon>
        <taxon>Sordariomycetidae</taxon>
        <taxon>Sordariales</taxon>
        <taxon>Chaetomiaceae</taxon>
        <taxon>Corynascus</taxon>
    </lineage>
</organism>
<keyword evidence="6" id="KW-0539">Nucleus</keyword>
<evidence type="ECO:0000256" key="7">
    <source>
        <dbReference type="SAM" id="MobiDB-lite"/>
    </source>
</evidence>
<dbReference type="SUPFAM" id="SSF57701">
    <property type="entry name" value="Zn2/Cys6 DNA-binding domain"/>
    <property type="match status" value="1"/>
</dbReference>
<dbReference type="GO" id="GO:0005634">
    <property type="term" value="C:nucleus"/>
    <property type="evidence" value="ECO:0007669"/>
    <property type="project" value="TreeGrafter"/>
</dbReference>
<evidence type="ECO:0000256" key="5">
    <source>
        <dbReference type="ARBA" id="ARBA00023163"/>
    </source>
</evidence>
<dbReference type="Pfam" id="PF04082">
    <property type="entry name" value="Fungal_trans"/>
    <property type="match status" value="1"/>
</dbReference>
<evidence type="ECO:0000313" key="9">
    <source>
        <dbReference type="EMBL" id="KAK4251596.1"/>
    </source>
</evidence>
<dbReference type="InterPro" id="IPR036864">
    <property type="entry name" value="Zn2-C6_fun-type_DNA-bd_sf"/>
</dbReference>
<dbReference type="SMART" id="SM00906">
    <property type="entry name" value="Fungal_trans"/>
    <property type="match status" value="1"/>
</dbReference>
<dbReference type="GO" id="GO:0006351">
    <property type="term" value="P:DNA-templated transcription"/>
    <property type="evidence" value="ECO:0007669"/>
    <property type="project" value="InterPro"/>
</dbReference>
<reference evidence="9" key="1">
    <citation type="journal article" date="2023" name="Mol. Phylogenet. Evol.">
        <title>Genome-scale phylogeny and comparative genomics of the fungal order Sordariales.</title>
        <authorList>
            <person name="Hensen N."/>
            <person name="Bonometti L."/>
            <person name="Westerberg I."/>
            <person name="Brannstrom I.O."/>
            <person name="Guillou S."/>
            <person name="Cros-Aarteil S."/>
            <person name="Calhoun S."/>
            <person name="Haridas S."/>
            <person name="Kuo A."/>
            <person name="Mondo S."/>
            <person name="Pangilinan J."/>
            <person name="Riley R."/>
            <person name="LaButti K."/>
            <person name="Andreopoulos B."/>
            <person name="Lipzen A."/>
            <person name="Chen C."/>
            <person name="Yan M."/>
            <person name="Daum C."/>
            <person name="Ng V."/>
            <person name="Clum A."/>
            <person name="Steindorff A."/>
            <person name="Ohm R.A."/>
            <person name="Martin F."/>
            <person name="Silar P."/>
            <person name="Natvig D.O."/>
            <person name="Lalanne C."/>
            <person name="Gautier V."/>
            <person name="Ament-Velasquez S.L."/>
            <person name="Kruys A."/>
            <person name="Hutchinson M.I."/>
            <person name="Powell A.J."/>
            <person name="Barry K."/>
            <person name="Miller A.N."/>
            <person name="Grigoriev I.V."/>
            <person name="Debuchy R."/>
            <person name="Gladieux P."/>
            <person name="Hiltunen Thoren M."/>
            <person name="Johannesson H."/>
        </authorList>
    </citation>
    <scope>NUCLEOTIDE SEQUENCE</scope>
    <source>
        <strain evidence="9">CBS 359.72</strain>
    </source>
</reference>
<evidence type="ECO:0000256" key="1">
    <source>
        <dbReference type="ARBA" id="ARBA00022723"/>
    </source>
</evidence>
<proteinExistence type="predicted"/>
<keyword evidence="10" id="KW-1185">Reference proteome</keyword>
<keyword evidence="5" id="KW-0804">Transcription</keyword>
<dbReference type="GO" id="GO:0008270">
    <property type="term" value="F:zinc ion binding"/>
    <property type="evidence" value="ECO:0007669"/>
    <property type="project" value="InterPro"/>
</dbReference>
<dbReference type="EMBL" id="MU857604">
    <property type="protein sequence ID" value="KAK4251596.1"/>
    <property type="molecule type" value="Genomic_DNA"/>
</dbReference>
<dbReference type="SUPFAM" id="SSF56112">
    <property type="entry name" value="Protein kinase-like (PK-like)"/>
    <property type="match status" value="1"/>
</dbReference>
<dbReference type="SMART" id="SM00066">
    <property type="entry name" value="GAL4"/>
    <property type="match status" value="1"/>
</dbReference>
<dbReference type="Gene3D" id="3.90.1200.10">
    <property type="match status" value="1"/>
</dbReference>
<evidence type="ECO:0000256" key="4">
    <source>
        <dbReference type="ARBA" id="ARBA00023125"/>
    </source>
</evidence>
<reference evidence="9" key="2">
    <citation type="submission" date="2023-05" db="EMBL/GenBank/DDBJ databases">
        <authorList>
            <consortium name="Lawrence Berkeley National Laboratory"/>
            <person name="Steindorff A."/>
            <person name="Hensen N."/>
            <person name="Bonometti L."/>
            <person name="Westerberg I."/>
            <person name="Brannstrom I.O."/>
            <person name="Guillou S."/>
            <person name="Cros-Aarteil S."/>
            <person name="Calhoun S."/>
            <person name="Haridas S."/>
            <person name="Kuo A."/>
            <person name="Mondo S."/>
            <person name="Pangilinan J."/>
            <person name="Riley R."/>
            <person name="Labutti K."/>
            <person name="Andreopoulos B."/>
            <person name="Lipzen A."/>
            <person name="Chen C."/>
            <person name="Yanf M."/>
            <person name="Daum C."/>
            <person name="Ng V."/>
            <person name="Clum A."/>
            <person name="Ohm R."/>
            <person name="Martin F."/>
            <person name="Silar P."/>
            <person name="Natvig D."/>
            <person name="Lalanne C."/>
            <person name="Gautier V."/>
            <person name="Ament-Velasquez S.L."/>
            <person name="Kruys A."/>
            <person name="Hutchinson M.I."/>
            <person name="Powell A.J."/>
            <person name="Barry K."/>
            <person name="Miller A.N."/>
            <person name="Grigoriev I.V."/>
            <person name="Debuchy R."/>
            <person name="Gladieux P."/>
            <person name="Thoren M.H."/>
            <person name="Johannesson H."/>
        </authorList>
    </citation>
    <scope>NUCLEOTIDE SEQUENCE</scope>
    <source>
        <strain evidence="9">CBS 359.72</strain>
    </source>
</reference>
<dbReference type="Gene3D" id="4.10.240.10">
    <property type="entry name" value="Zn(2)-C6 fungal-type DNA-binding domain"/>
    <property type="match status" value="1"/>
</dbReference>
<feature type="region of interest" description="Disordered" evidence="7">
    <location>
        <begin position="45"/>
        <end position="141"/>
    </location>
</feature>
<keyword evidence="2" id="KW-0862">Zinc</keyword>
<dbReference type="CDD" id="cd12148">
    <property type="entry name" value="fungal_TF_MHR"/>
    <property type="match status" value="1"/>
</dbReference>
<feature type="compositionally biased region" description="Polar residues" evidence="7">
    <location>
        <begin position="118"/>
        <end position="134"/>
    </location>
</feature>
<dbReference type="PANTHER" id="PTHR31944">
    <property type="entry name" value="HEME-RESPONSIVE ZINC FINGER TRANSCRIPTION FACTOR HAP1"/>
    <property type="match status" value="1"/>
</dbReference>
<feature type="compositionally biased region" description="Polar residues" evidence="7">
    <location>
        <begin position="74"/>
        <end position="84"/>
    </location>
</feature>
<comment type="caution">
    <text evidence="9">The sequence shown here is derived from an EMBL/GenBank/DDBJ whole genome shotgun (WGS) entry which is preliminary data.</text>
</comment>
<dbReference type="InterPro" id="IPR051430">
    <property type="entry name" value="Fungal_TF_Env_Response"/>
</dbReference>
<name>A0AAN7HIQ9_9PEZI</name>
<dbReference type="PANTHER" id="PTHR31944:SF131">
    <property type="entry name" value="HEME-RESPONSIVE ZINC FINGER TRANSCRIPTION FACTOR HAP1"/>
    <property type="match status" value="1"/>
</dbReference>
<gene>
    <name evidence="9" type="ORF">C7999DRAFT_37340</name>
</gene>
<dbReference type="Pfam" id="PF00172">
    <property type="entry name" value="Zn_clus"/>
    <property type="match status" value="1"/>
</dbReference>
<dbReference type="PROSITE" id="PS50048">
    <property type="entry name" value="ZN2_CY6_FUNGAL_2"/>
    <property type="match status" value="1"/>
</dbReference>
<keyword evidence="3" id="KW-0805">Transcription regulation</keyword>
<keyword evidence="4" id="KW-0238">DNA-binding</keyword>
<evidence type="ECO:0000256" key="3">
    <source>
        <dbReference type="ARBA" id="ARBA00023015"/>
    </source>
</evidence>
<dbReference type="GO" id="GO:0001228">
    <property type="term" value="F:DNA-binding transcription activator activity, RNA polymerase II-specific"/>
    <property type="evidence" value="ECO:0007669"/>
    <property type="project" value="TreeGrafter"/>
</dbReference>
<dbReference type="AlphaFoldDB" id="A0AAN7HIQ9"/>
<protein>
    <recommendedName>
        <fullName evidence="8">Zn(2)-C6 fungal-type domain-containing protein</fullName>
    </recommendedName>
</protein>
<dbReference type="Proteomes" id="UP001303647">
    <property type="component" value="Unassembled WGS sequence"/>
</dbReference>
<dbReference type="GO" id="GO:0000978">
    <property type="term" value="F:RNA polymerase II cis-regulatory region sequence-specific DNA binding"/>
    <property type="evidence" value="ECO:0007669"/>
    <property type="project" value="TreeGrafter"/>
</dbReference>
<dbReference type="InterPro" id="IPR002575">
    <property type="entry name" value="Aminoglycoside_PTrfase"/>
</dbReference>
<dbReference type="CDD" id="cd00067">
    <property type="entry name" value="GAL4"/>
    <property type="match status" value="1"/>
</dbReference>
<keyword evidence="1" id="KW-0479">Metal-binding</keyword>
<dbReference type="Pfam" id="PF01636">
    <property type="entry name" value="APH"/>
    <property type="match status" value="1"/>
</dbReference>
<evidence type="ECO:0000313" key="10">
    <source>
        <dbReference type="Proteomes" id="UP001303647"/>
    </source>
</evidence>
<accession>A0AAN7HIQ9</accession>
<evidence type="ECO:0000256" key="6">
    <source>
        <dbReference type="ARBA" id="ARBA00023242"/>
    </source>
</evidence>
<dbReference type="InterPro" id="IPR011009">
    <property type="entry name" value="Kinase-like_dom_sf"/>
</dbReference>
<evidence type="ECO:0000256" key="2">
    <source>
        <dbReference type="ARBA" id="ARBA00022833"/>
    </source>
</evidence>
<evidence type="ECO:0000259" key="8">
    <source>
        <dbReference type="PROSITE" id="PS50048"/>
    </source>
</evidence>
<sequence length="1114" mass="123538">MEPERRRRRPAVSCILCRKRKIRCDRQLPCRNCTKSKNATCFYKDDPRVPRKQGASVETSQTLGGSDVAGLSPSIETCSDSAVDSGQRRADATTAANLARSRPAESGSHVELTKRTVPEQSASAGTSSANTPAPTFTRRSRVETRTINFAGNFYVHNERRLNNQSQPVTRSCSDMIDVIEGYLRDENKSKMLQIERRNKALGRIIKKRRAPPWPCPPTPDLPARVIADTLIECYLNTSESIFRVLHIPRFRRDYEAVWDPSHNPDPAFLVQLKLVLAVGSTTYDPEFSLRPYAIRWVYEGQTWLSAPEFKSRLGLTALQSSILLHLAREAAGVGEDMVWATVGTTLRIAMYMGLHRDPAGLGPSTLTPLMAEMRRRLWNTVLELSLQSSLNAGGPPLISLDQFDTEPPGNFDDDQFTGQNGEVPPIAKPDHQFTQTTVAITLRTLFPQRLAIVKCLNDISSGGDYHETLRLDAELRDGYKQFTRILHACKIPVENPSNLGLRIADLILRRYFLALHLPYFAPAMQETAFAFSRRVVVESAVRLWRAVFPQPLLHLTDDAAGTEWDPLQRITTNGSGFLHAVGVQVFVSIALELINLLREEESFCLGPVELRPDLLAMLDDFRAWSWRSLETGMTNTKGYLVACMIYAQVDTLRRRMTEDEGIAHVVRAAEEAEERCLELLERIEASSRPLQEAVGVGDDGMGGGSGIDLSPDFGMENWDYMVSVTKPSLDTEHIANRKRSNTCATTQQNHEESIISVTPIFPPGENVVFAHSSFFSRFTPAGTYPELPSPARVREEAARLGIAAATEAAEGGDCGGRSGRAKLVPFHALGLLVKYGAEITRSRGTGTGRGDYGTGGVVSPAEGKAMMLVRRMLTLASSSSGVPVPVPEIFGWRRDAEVGERFVYMDLPEGDVLEDRWAGLSEVEREGVCTQLRDVVAEWRRLRLGGVGFVGSVDNGPLQDEVFRRCTISGAPPAGPFPTVAAFHDYFVSMAVTISQSRYAGAGGGQVRYTPHHLFPEHVPVVFTHGGLHPRNIIVSAGPRPRVVSILGWEQAGWYPAYWELCKARFECSRRGRLGGWESKYLPWILDSQGLDTAMQGWNSVALTQYWDYFVGLM</sequence>
<dbReference type="PROSITE" id="PS00463">
    <property type="entry name" value="ZN2_CY6_FUNGAL_1"/>
    <property type="match status" value="1"/>
</dbReference>
<dbReference type="InterPro" id="IPR001138">
    <property type="entry name" value="Zn2Cys6_DnaBD"/>
</dbReference>